<sequence length="359" mass="38908">MSNDMDNKDFALSYLIPELPRQIPTFTYALQNILMALGAMAASTASFLFTLCLILPLSFLRMFLPAGTLMQLGPNHQMNKNKVVLVIGGAKGLGSRVVRQYAGERDTVVIVASKHMDNAKKVIDEMGDPHATLQPAEVDISGPMKAVADAIRALDSQYGPITHLYEVTGTSAHIKDPSAGSGLDAMNDMISAHVNGTFTAVSTMYELMRARRYGKICVVGSIPGLHSPNGMISYFSTKAFINVFATSLRVLAAPSGVEVITAQPGFLDTTITKQMRARGIMMPEPSYDSTELMSRKMKRAVETGGVGVVSWPLSQGVMMHSLKVDSDDVRVALNPICEEIARWAAMQMGMKKVGMKKVE</sequence>
<keyword evidence="2" id="KW-0521">NADP</keyword>
<dbReference type="AlphaFoldDB" id="A0A409WDP4"/>
<keyword evidence="4" id="KW-0472">Membrane</keyword>
<evidence type="ECO:0000256" key="2">
    <source>
        <dbReference type="ARBA" id="ARBA00022857"/>
    </source>
</evidence>
<evidence type="ECO:0000313" key="5">
    <source>
        <dbReference type="EMBL" id="PPQ76609.1"/>
    </source>
</evidence>
<keyword evidence="4" id="KW-1133">Transmembrane helix</keyword>
<evidence type="ECO:0008006" key="7">
    <source>
        <dbReference type="Google" id="ProtNLM"/>
    </source>
</evidence>
<dbReference type="SUPFAM" id="SSF51735">
    <property type="entry name" value="NAD(P)-binding Rossmann-fold domains"/>
    <property type="match status" value="1"/>
</dbReference>
<proteinExistence type="inferred from homology"/>
<keyword evidence="4" id="KW-0812">Transmembrane</keyword>
<dbReference type="PANTHER" id="PTHR43391">
    <property type="entry name" value="RETINOL DEHYDROGENASE-RELATED"/>
    <property type="match status" value="1"/>
</dbReference>
<name>A0A409WDP4_9AGAR</name>
<comment type="caution">
    <text evidence="5">The sequence shown here is derived from an EMBL/GenBank/DDBJ whole genome shotgun (WGS) entry which is preliminary data.</text>
</comment>
<dbReference type="GO" id="GO:0016491">
    <property type="term" value="F:oxidoreductase activity"/>
    <property type="evidence" value="ECO:0007669"/>
    <property type="project" value="UniProtKB-KW"/>
</dbReference>
<accession>A0A409WDP4</accession>
<keyword evidence="3" id="KW-0560">Oxidoreductase</keyword>
<dbReference type="InParanoid" id="A0A409WDP4"/>
<evidence type="ECO:0000256" key="4">
    <source>
        <dbReference type="SAM" id="Phobius"/>
    </source>
</evidence>
<dbReference type="InterPro" id="IPR036291">
    <property type="entry name" value="NAD(P)-bd_dom_sf"/>
</dbReference>
<dbReference type="Pfam" id="PF00106">
    <property type="entry name" value="adh_short"/>
    <property type="match status" value="1"/>
</dbReference>
<reference evidence="5 6" key="1">
    <citation type="journal article" date="2018" name="Evol. Lett.">
        <title>Horizontal gene cluster transfer increased hallucinogenic mushroom diversity.</title>
        <authorList>
            <person name="Reynolds H.T."/>
            <person name="Vijayakumar V."/>
            <person name="Gluck-Thaler E."/>
            <person name="Korotkin H.B."/>
            <person name="Matheny P.B."/>
            <person name="Slot J.C."/>
        </authorList>
    </citation>
    <scope>NUCLEOTIDE SEQUENCE [LARGE SCALE GENOMIC DNA]</scope>
    <source>
        <strain evidence="5 6">SRW20</strain>
    </source>
</reference>
<dbReference type="EMBL" id="NHYE01005141">
    <property type="protein sequence ID" value="PPQ76609.1"/>
    <property type="molecule type" value="Genomic_DNA"/>
</dbReference>
<organism evidence="5 6">
    <name type="scientific">Gymnopilus dilepis</name>
    <dbReference type="NCBI Taxonomy" id="231916"/>
    <lineage>
        <taxon>Eukaryota</taxon>
        <taxon>Fungi</taxon>
        <taxon>Dikarya</taxon>
        <taxon>Basidiomycota</taxon>
        <taxon>Agaricomycotina</taxon>
        <taxon>Agaricomycetes</taxon>
        <taxon>Agaricomycetidae</taxon>
        <taxon>Agaricales</taxon>
        <taxon>Agaricineae</taxon>
        <taxon>Hymenogastraceae</taxon>
        <taxon>Gymnopilus</taxon>
    </lineage>
</organism>
<comment type="similarity">
    <text evidence="1">Belongs to the short-chain dehydrogenases/reductases (SDR) family.</text>
</comment>
<keyword evidence="6" id="KW-1185">Reference proteome</keyword>
<dbReference type="PANTHER" id="PTHR43391:SF14">
    <property type="entry name" value="DEHYDROGENASE_REDUCTASE SDR FAMILY PROTEIN 7-LIKE"/>
    <property type="match status" value="1"/>
</dbReference>
<evidence type="ECO:0000256" key="3">
    <source>
        <dbReference type="ARBA" id="ARBA00023002"/>
    </source>
</evidence>
<dbReference type="GO" id="GO:0005829">
    <property type="term" value="C:cytosol"/>
    <property type="evidence" value="ECO:0007669"/>
    <property type="project" value="TreeGrafter"/>
</dbReference>
<evidence type="ECO:0000256" key="1">
    <source>
        <dbReference type="ARBA" id="ARBA00006484"/>
    </source>
</evidence>
<dbReference type="Proteomes" id="UP000284706">
    <property type="component" value="Unassembled WGS sequence"/>
</dbReference>
<dbReference type="InterPro" id="IPR002347">
    <property type="entry name" value="SDR_fam"/>
</dbReference>
<evidence type="ECO:0000313" key="6">
    <source>
        <dbReference type="Proteomes" id="UP000284706"/>
    </source>
</evidence>
<dbReference type="Gene3D" id="3.40.50.720">
    <property type="entry name" value="NAD(P)-binding Rossmann-like Domain"/>
    <property type="match status" value="1"/>
</dbReference>
<protein>
    <recommendedName>
        <fullName evidence="7">NAD(P)-binding protein</fullName>
    </recommendedName>
</protein>
<feature type="transmembrane region" description="Helical" evidence="4">
    <location>
        <begin position="33"/>
        <end position="60"/>
    </location>
</feature>
<dbReference type="STRING" id="231916.A0A409WDP4"/>
<gene>
    <name evidence="5" type="ORF">CVT26_012748</name>
</gene>
<dbReference type="PRINTS" id="PR00081">
    <property type="entry name" value="GDHRDH"/>
</dbReference>
<dbReference type="OrthoDB" id="7289984at2759"/>